<name>A0A4V2QA13_9BACL</name>
<evidence type="ECO:0000256" key="7">
    <source>
        <dbReference type="ARBA" id="ARBA00054572"/>
    </source>
</evidence>
<dbReference type="InterPro" id="IPR016162">
    <property type="entry name" value="Ald_DH_N"/>
</dbReference>
<evidence type="ECO:0000259" key="12">
    <source>
        <dbReference type="Pfam" id="PF00171"/>
    </source>
</evidence>
<gene>
    <name evidence="13" type="ORF">EDD69_11332</name>
</gene>
<protein>
    <recommendedName>
        <fullName evidence="9">3-sulfolactaldehyde dehydrogenase</fullName>
        <ecNumber evidence="5">1.2.1.3</ecNumber>
        <ecNumber evidence="8">1.2.1.97</ecNumber>
    </recommendedName>
</protein>
<accession>A0A4V2QA13</accession>
<comment type="caution">
    <text evidence="13">The sequence shown here is derived from an EMBL/GenBank/DDBJ whole genome shotgun (WGS) entry which is preliminary data.</text>
</comment>
<dbReference type="InterPro" id="IPR016160">
    <property type="entry name" value="Ald_DH_CS_CYS"/>
</dbReference>
<evidence type="ECO:0000256" key="6">
    <source>
        <dbReference type="ARBA" id="ARBA00050326"/>
    </source>
</evidence>
<organism evidence="13 14">
    <name type="scientific">Thermolongibacillus altinsuensis</name>
    <dbReference type="NCBI Taxonomy" id="575256"/>
    <lineage>
        <taxon>Bacteria</taxon>
        <taxon>Bacillati</taxon>
        <taxon>Bacillota</taxon>
        <taxon>Bacilli</taxon>
        <taxon>Bacillales</taxon>
        <taxon>Anoxybacillaceae</taxon>
        <taxon>Thermolongibacillus</taxon>
    </lineage>
</organism>
<dbReference type="PROSITE" id="PS00687">
    <property type="entry name" value="ALDEHYDE_DEHYDR_GLU"/>
    <property type="match status" value="1"/>
</dbReference>
<evidence type="ECO:0000256" key="8">
    <source>
        <dbReference type="ARBA" id="ARBA00066984"/>
    </source>
</evidence>
<keyword evidence="4" id="KW-0520">NAD</keyword>
<sequence>MNNHTVVNERFKGNDRGDVKSYLNFIDGEWVPSVSGKFSTNVNPATGEILGKAPQSTKEDVDRAVLAAKKAQKSWRLVPAPERAEVLYEVARLLKERKEELAQILTSEMGKVISEARGEVQEAIDMAYYMAGEGRRLFGDTVPSELRNKFAMSVRVPVGIAGLITPWNFPIAIASWKSLPALVAGNAVVWKPASETPFIAGEFVKIYQEAGLPKGLMNLVFGSGGVVGNAIVDHPDIDIISFTGSNEVGRQINERAGRLLKRTSLEMGGKNAVTVLEDADLDLAVDGIIWSAFGTSGQRCTACSRVIVHEAVKEELEQKLVKRIAELKIGNGLDEEVNVGPVINRSSLQKIDKYVKIGIKEGAKLLCGGKILTDGELEKGHYYAPTLFTDVKPSMTIAKEEIFGPVTSIIPVKSLEEAIEVNNSVEFGLSSSIFSRDVNRVFQAMRDFDTGIVYVNAGTTGAEIHLPFGGTKGTGNGHRDSGVAALDVYTEWKSIYVDYSGKLQRAQIDNK</sequence>
<dbReference type="Proteomes" id="UP000295658">
    <property type="component" value="Unassembled WGS sequence"/>
</dbReference>
<comment type="function">
    <text evidence="7">Part of the sulfo-TAL (or sulfo-SFT) pathway, a D-sulfoquinovose degradation pathway that produces sulfolactate (SL). Catalyzes the oxidation of 3-sulfolactaldehyde (SLA) to sulfolactate (SL).</text>
</comment>
<evidence type="ECO:0000256" key="11">
    <source>
        <dbReference type="RuleBase" id="RU003345"/>
    </source>
</evidence>
<reference evidence="13 14" key="1">
    <citation type="submission" date="2019-03" db="EMBL/GenBank/DDBJ databases">
        <title>Genomic Encyclopedia of Type Strains, Phase IV (KMG-IV): sequencing the most valuable type-strain genomes for metagenomic binning, comparative biology and taxonomic classification.</title>
        <authorList>
            <person name="Goeker M."/>
        </authorList>
    </citation>
    <scope>NUCLEOTIDE SEQUENCE [LARGE SCALE GENOMIC DNA]</scope>
    <source>
        <strain evidence="13 14">DSM 24979</strain>
    </source>
</reference>
<evidence type="ECO:0000256" key="2">
    <source>
        <dbReference type="ARBA" id="ARBA00011881"/>
    </source>
</evidence>
<dbReference type="CDD" id="cd07131">
    <property type="entry name" value="ALDH_AldH-CAJ73105"/>
    <property type="match status" value="1"/>
</dbReference>
<keyword evidence="14" id="KW-1185">Reference proteome</keyword>
<dbReference type="InterPro" id="IPR015590">
    <property type="entry name" value="Aldehyde_DH_dom"/>
</dbReference>
<dbReference type="Gene3D" id="3.40.605.10">
    <property type="entry name" value="Aldehyde Dehydrogenase, Chain A, domain 1"/>
    <property type="match status" value="1"/>
</dbReference>
<evidence type="ECO:0000256" key="10">
    <source>
        <dbReference type="PROSITE-ProRule" id="PRU10007"/>
    </source>
</evidence>
<evidence type="ECO:0000313" key="13">
    <source>
        <dbReference type="EMBL" id="TCL47026.1"/>
    </source>
</evidence>
<dbReference type="AlphaFoldDB" id="A0A4V2QA13"/>
<evidence type="ECO:0000256" key="5">
    <source>
        <dbReference type="ARBA" id="ARBA00024226"/>
    </source>
</evidence>
<dbReference type="PANTHER" id="PTHR43521:SF1">
    <property type="entry name" value="ALPHA-AMINOADIPIC SEMIALDEHYDE DEHYDROGENASE"/>
    <property type="match status" value="1"/>
</dbReference>
<dbReference type="GO" id="GO:0004029">
    <property type="term" value="F:aldehyde dehydrogenase (NAD+) activity"/>
    <property type="evidence" value="ECO:0007669"/>
    <property type="project" value="UniProtKB-EC"/>
</dbReference>
<dbReference type="EC" id="1.2.1.3" evidence="5"/>
<dbReference type="SUPFAM" id="SSF53720">
    <property type="entry name" value="ALDH-like"/>
    <property type="match status" value="1"/>
</dbReference>
<evidence type="ECO:0000256" key="1">
    <source>
        <dbReference type="ARBA" id="ARBA00009986"/>
    </source>
</evidence>
<dbReference type="Gene3D" id="3.40.309.10">
    <property type="entry name" value="Aldehyde Dehydrogenase, Chain A, domain 2"/>
    <property type="match status" value="1"/>
</dbReference>
<dbReference type="Pfam" id="PF00171">
    <property type="entry name" value="Aldedh"/>
    <property type="match status" value="1"/>
</dbReference>
<evidence type="ECO:0000313" key="14">
    <source>
        <dbReference type="Proteomes" id="UP000295658"/>
    </source>
</evidence>
<feature type="domain" description="Aldehyde dehydrogenase" evidence="12">
    <location>
        <begin position="30"/>
        <end position="495"/>
    </location>
</feature>
<comment type="similarity">
    <text evidence="1 11">Belongs to the aldehyde dehydrogenase family.</text>
</comment>
<evidence type="ECO:0000256" key="3">
    <source>
        <dbReference type="ARBA" id="ARBA00023002"/>
    </source>
</evidence>
<feature type="active site" evidence="10">
    <location>
        <position position="266"/>
    </location>
</feature>
<proteinExistence type="inferred from homology"/>
<evidence type="ECO:0000256" key="4">
    <source>
        <dbReference type="ARBA" id="ARBA00023027"/>
    </source>
</evidence>
<dbReference type="FunFam" id="3.40.309.10:FF:000009">
    <property type="entry name" value="Aldehyde dehydrogenase A"/>
    <property type="match status" value="1"/>
</dbReference>
<evidence type="ECO:0000256" key="9">
    <source>
        <dbReference type="ARBA" id="ARBA00067277"/>
    </source>
</evidence>
<dbReference type="EMBL" id="SLUL01000013">
    <property type="protein sequence ID" value="TCL47026.1"/>
    <property type="molecule type" value="Genomic_DNA"/>
</dbReference>
<dbReference type="FunFam" id="3.40.605.10:FF:000007">
    <property type="entry name" value="NAD/NADP-dependent betaine aldehyde dehydrogenase"/>
    <property type="match status" value="1"/>
</dbReference>
<comment type="catalytic activity">
    <reaction evidence="6">
        <text>(2S)-3-sulfolactaldehyde + NAD(+) + H2O = (2S)-3-sulfolactate + NADH + 2 H(+)</text>
        <dbReference type="Rhea" id="RHEA:47932"/>
        <dbReference type="ChEBI" id="CHEBI:15377"/>
        <dbReference type="ChEBI" id="CHEBI:15378"/>
        <dbReference type="ChEBI" id="CHEBI:57540"/>
        <dbReference type="ChEBI" id="CHEBI:57945"/>
        <dbReference type="ChEBI" id="CHEBI:61289"/>
        <dbReference type="ChEBI" id="CHEBI:90109"/>
        <dbReference type="EC" id="1.2.1.97"/>
    </reaction>
    <physiologicalReaction direction="left-to-right" evidence="6">
        <dbReference type="Rhea" id="RHEA:47933"/>
    </physiologicalReaction>
</comment>
<dbReference type="InterPro" id="IPR044638">
    <property type="entry name" value="ALDH7A1-like"/>
</dbReference>
<dbReference type="PANTHER" id="PTHR43521">
    <property type="entry name" value="ALPHA-AMINOADIPIC SEMIALDEHYDE DEHYDROGENASE"/>
    <property type="match status" value="1"/>
</dbReference>
<dbReference type="InterPro" id="IPR016161">
    <property type="entry name" value="Ald_DH/histidinol_DH"/>
</dbReference>
<keyword evidence="3 11" id="KW-0560">Oxidoreductase</keyword>
<dbReference type="PROSITE" id="PS00070">
    <property type="entry name" value="ALDEHYDE_DEHYDR_CYS"/>
    <property type="match status" value="1"/>
</dbReference>
<dbReference type="InterPro" id="IPR016163">
    <property type="entry name" value="Ald_DH_C"/>
</dbReference>
<dbReference type="InterPro" id="IPR029510">
    <property type="entry name" value="Ald_DH_CS_GLU"/>
</dbReference>
<dbReference type="EC" id="1.2.1.97" evidence="8"/>
<comment type="subunit">
    <text evidence="2">Homotetramer.</text>
</comment>